<dbReference type="UniPathway" id="UPA00241">
    <property type="reaction ID" value="UER00356"/>
</dbReference>
<proteinExistence type="inferred from homology"/>
<dbReference type="NCBIfam" id="TIGR00152">
    <property type="entry name" value="dephospho-CoA kinase"/>
    <property type="match status" value="1"/>
</dbReference>
<keyword evidence="3" id="KW-0173">Coenzyme A biosynthesis</keyword>
<dbReference type="Gene3D" id="3.40.50.300">
    <property type="entry name" value="P-loop containing nucleotide triphosphate hydrolases"/>
    <property type="match status" value="1"/>
</dbReference>
<dbReference type="PROSITE" id="PS51219">
    <property type="entry name" value="DPCK"/>
    <property type="match status" value="1"/>
</dbReference>
<comment type="caution">
    <text evidence="5">The sequence shown here is derived from an EMBL/GenBank/DDBJ whole genome shotgun (WGS) entry which is preliminary data.</text>
</comment>
<keyword evidence="3" id="KW-0963">Cytoplasm</keyword>
<dbReference type="SUPFAM" id="SSF52540">
    <property type="entry name" value="P-loop containing nucleoside triphosphate hydrolases"/>
    <property type="match status" value="1"/>
</dbReference>
<dbReference type="Proteomes" id="UP000216311">
    <property type="component" value="Unassembled WGS sequence"/>
</dbReference>
<dbReference type="GO" id="GO:0005737">
    <property type="term" value="C:cytoplasm"/>
    <property type="evidence" value="ECO:0007669"/>
    <property type="project" value="UniProtKB-SubCell"/>
</dbReference>
<protein>
    <recommendedName>
        <fullName evidence="3 4">Dephospho-CoA kinase</fullName>
        <ecNumber evidence="3 4">2.7.1.24</ecNumber>
    </recommendedName>
    <alternativeName>
        <fullName evidence="3">Dephosphocoenzyme A kinase</fullName>
    </alternativeName>
</protein>
<comment type="similarity">
    <text evidence="3">Belongs to the CoaE family.</text>
</comment>
<dbReference type="PANTHER" id="PTHR10695:SF46">
    <property type="entry name" value="BIFUNCTIONAL COENZYME A SYNTHASE-RELATED"/>
    <property type="match status" value="1"/>
</dbReference>
<dbReference type="OrthoDB" id="9812943at2"/>
<dbReference type="AlphaFoldDB" id="A0A255HBI8"/>
<gene>
    <name evidence="3" type="primary">coaE</name>
    <name evidence="5" type="ORF">CGZ93_03170</name>
</gene>
<evidence type="ECO:0000313" key="5">
    <source>
        <dbReference type="EMBL" id="OYO24706.1"/>
    </source>
</evidence>
<dbReference type="NCBIfam" id="NF002879">
    <property type="entry name" value="PRK03333.1"/>
    <property type="match status" value="1"/>
</dbReference>
<dbReference type="InterPro" id="IPR001977">
    <property type="entry name" value="Depp_CoAkinase"/>
</dbReference>
<dbReference type="RefSeq" id="WP_094362700.1">
    <property type="nucleotide sequence ID" value="NZ_NMVQ01000002.1"/>
</dbReference>
<dbReference type="CDD" id="cd02022">
    <property type="entry name" value="DPCK"/>
    <property type="match status" value="1"/>
</dbReference>
<dbReference type="PANTHER" id="PTHR10695">
    <property type="entry name" value="DEPHOSPHO-COA KINASE-RELATED"/>
    <property type="match status" value="1"/>
</dbReference>
<dbReference type="EMBL" id="NMVQ01000002">
    <property type="protein sequence ID" value="OYO24706.1"/>
    <property type="molecule type" value="Genomic_DNA"/>
</dbReference>
<evidence type="ECO:0000313" key="6">
    <source>
        <dbReference type="Proteomes" id="UP000216311"/>
    </source>
</evidence>
<evidence type="ECO:0000256" key="3">
    <source>
        <dbReference type="HAMAP-Rule" id="MF_00376"/>
    </source>
</evidence>
<dbReference type="EC" id="2.7.1.24" evidence="3 4"/>
<sequence>MLRVALTGGIASGKSTVAERWAELGAVLVDADVLARDVVEPGTPGLAAVVERFGEGVRAAGGALDRRALAEVVFTDPGARRELEGILHPLIRERSAELEAAADPEAVVVHVIPLLVEGGRTPEGFDAIVVVDLPEDLQLERAMRRDAASEEQVRGRIAAQAARSERLAVADLVIDNSGDRQELLAEADRVWAELCQRRAVTKS</sequence>
<evidence type="ECO:0000256" key="2">
    <source>
        <dbReference type="ARBA" id="ARBA00022840"/>
    </source>
</evidence>
<accession>A0A255HBI8</accession>
<reference evidence="5 6" key="1">
    <citation type="submission" date="2017-07" db="EMBL/GenBank/DDBJ databases">
        <title>Draft whole genome sequences of clinical Proprionibacteriaceae strains.</title>
        <authorList>
            <person name="Bernier A.-M."/>
            <person name="Bernard K."/>
            <person name="Domingo M.-C."/>
        </authorList>
    </citation>
    <scope>NUCLEOTIDE SEQUENCE [LARGE SCALE GENOMIC DNA]</scope>
    <source>
        <strain evidence="5 6">NML 130396</strain>
    </source>
</reference>
<comment type="subcellular location">
    <subcellularLocation>
        <location evidence="3">Cytoplasm</location>
    </subcellularLocation>
</comment>
<comment type="catalytic activity">
    <reaction evidence="3">
        <text>3'-dephospho-CoA + ATP = ADP + CoA + H(+)</text>
        <dbReference type="Rhea" id="RHEA:18245"/>
        <dbReference type="ChEBI" id="CHEBI:15378"/>
        <dbReference type="ChEBI" id="CHEBI:30616"/>
        <dbReference type="ChEBI" id="CHEBI:57287"/>
        <dbReference type="ChEBI" id="CHEBI:57328"/>
        <dbReference type="ChEBI" id="CHEBI:456216"/>
        <dbReference type="EC" id="2.7.1.24"/>
    </reaction>
</comment>
<dbReference type="InterPro" id="IPR027417">
    <property type="entry name" value="P-loop_NTPase"/>
</dbReference>
<keyword evidence="3 5" id="KW-0418">Kinase</keyword>
<keyword evidence="6" id="KW-1185">Reference proteome</keyword>
<keyword evidence="1 3" id="KW-0547">Nucleotide-binding</keyword>
<keyword evidence="2 3" id="KW-0067">ATP-binding</keyword>
<dbReference type="GO" id="GO:0005524">
    <property type="term" value="F:ATP binding"/>
    <property type="evidence" value="ECO:0007669"/>
    <property type="project" value="UniProtKB-UniRule"/>
</dbReference>
<dbReference type="HAMAP" id="MF_00376">
    <property type="entry name" value="Dephospho_CoA_kinase"/>
    <property type="match status" value="1"/>
</dbReference>
<organism evidence="5 6">
    <name type="scientific">Enemella dayhoffiae</name>
    <dbReference type="NCBI Taxonomy" id="2016507"/>
    <lineage>
        <taxon>Bacteria</taxon>
        <taxon>Bacillati</taxon>
        <taxon>Actinomycetota</taxon>
        <taxon>Actinomycetes</taxon>
        <taxon>Propionibacteriales</taxon>
        <taxon>Propionibacteriaceae</taxon>
        <taxon>Enemella</taxon>
    </lineage>
</organism>
<evidence type="ECO:0000256" key="1">
    <source>
        <dbReference type="ARBA" id="ARBA00022741"/>
    </source>
</evidence>
<comment type="pathway">
    <text evidence="3">Cofactor biosynthesis; coenzyme A biosynthesis; CoA from (R)-pantothenate: step 5/5.</text>
</comment>
<feature type="binding site" evidence="3">
    <location>
        <begin position="11"/>
        <end position="16"/>
    </location>
    <ligand>
        <name>ATP</name>
        <dbReference type="ChEBI" id="CHEBI:30616"/>
    </ligand>
</feature>
<keyword evidence="3" id="KW-0808">Transferase</keyword>
<dbReference type="GO" id="GO:0004140">
    <property type="term" value="F:dephospho-CoA kinase activity"/>
    <property type="evidence" value="ECO:0007669"/>
    <property type="project" value="UniProtKB-UniRule"/>
</dbReference>
<comment type="function">
    <text evidence="3">Catalyzes the phosphorylation of the 3'-hydroxyl group of dephosphocoenzyme A to form coenzyme A.</text>
</comment>
<name>A0A255HBI8_9ACTN</name>
<dbReference type="Pfam" id="PF01121">
    <property type="entry name" value="CoaE"/>
    <property type="match status" value="1"/>
</dbReference>
<dbReference type="GO" id="GO:0015937">
    <property type="term" value="P:coenzyme A biosynthetic process"/>
    <property type="evidence" value="ECO:0007669"/>
    <property type="project" value="UniProtKB-UniRule"/>
</dbReference>
<evidence type="ECO:0000256" key="4">
    <source>
        <dbReference type="NCBIfam" id="TIGR00152"/>
    </source>
</evidence>